<feature type="transmembrane region" description="Helical" evidence="8">
    <location>
        <begin position="80"/>
        <end position="98"/>
    </location>
</feature>
<dbReference type="EMBL" id="DS989851">
    <property type="protein sequence ID" value="EDX74834.1"/>
    <property type="molecule type" value="Genomic_DNA"/>
</dbReference>
<evidence type="ECO:0000256" key="5">
    <source>
        <dbReference type="ARBA" id="ARBA00022989"/>
    </source>
</evidence>
<reference evidence="10 11" key="1">
    <citation type="submission" date="2008-07" db="EMBL/GenBank/DDBJ databases">
        <authorList>
            <person name="Tandeau de Marsac N."/>
            <person name="Ferriera S."/>
            <person name="Johnson J."/>
            <person name="Kravitz S."/>
            <person name="Beeson K."/>
            <person name="Sutton G."/>
            <person name="Rogers Y.-H."/>
            <person name="Friedman R."/>
            <person name="Frazier M."/>
            <person name="Venter J.C."/>
        </authorList>
    </citation>
    <scope>NUCLEOTIDE SEQUENCE [LARGE SCALE GENOMIC DNA]</scope>
    <source>
        <strain evidence="10 11">PCC 7420</strain>
    </source>
</reference>
<keyword evidence="5 8" id="KW-1133">Transmembrane helix</keyword>
<evidence type="ECO:0000313" key="10">
    <source>
        <dbReference type="EMBL" id="EDX74834.1"/>
    </source>
</evidence>
<name>B4VSX4_9CYAN</name>
<dbReference type="CDD" id="cd00386">
    <property type="entry name" value="Heme_Cu_Oxidase_III_like"/>
    <property type="match status" value="1"/>
</dbReference>
<feature type="transmembrane region" description="Helical" evidence="8">
    <location>
        <begin position="183"/>
        <end position="209"/>
    </location>
</feature>
<dbReference type="OrthoDB" id="9810850at2"/>
<comment type="similarity">
    <text evidence="2 7">Belongs to the cytochrome c oxidase subunit 3 family.</text>
</comment>
<feature type="transmembrane region" description="Helical" evidence="8">
    <location>
        <begin position="146"/>
        <end position="171"/>
    </location>
</feature>
<dbReference type="AlphaFoldDB" id="B4VSX4"/>
<dbReference type="GO" id="GO:0004129">
    <property type="term" value="F:cytochrome-c oxidase activity"/>
    <property type="evidence" value="ECO:0007669"/>
    <property type="project" value="InterPro"/>
</dbReference>
<keyword evidence="3" id="KW-1003">Cell membrane</keyword>
<accession>B4VSX4</accession>
<keyword evidence="4 7" id="KW-0812">Transmembrane</keyword>
<feature type="transmembrane region" description="Helical" evidence="8">
    <location>
        <begin position="35"/>
        <end position="60"/>
    </location>
</feature>
<dbReference type="HOGENOM" id="CLU_044071_1_2_3"/>
<evidence type="ECO:0000256" key="3">
    <source>
        <dbReference type="ARBA" id="ARBA00022475"/>
    </source>
</evidence>
<sequence>MIKSSLEKFIPSRELKNPHAKVGNPEKLEDERGKVLFGFTLFLLSESMIFASLIVAYVGLRALTDDWRPPGVSTPELSGSVMIHSVVLVSSSLVIYLAERALSHQKLAQFRGLWLTTSIMGAYFLVGEVKEWLHLDFGLNAATLGGTFYVLTGFHGLHVFVGIFLQMLMLVRSFIPGNYNRGHFGVTAVSLFWHVVDGIWVILFLLLYVW</sequence>
<keyword evidence="11" id="KW-1185">Reference proteome</keyword>
<protein>
    <submittedName>
        <fullName evidence="10">Cytochrome c oxidase subunit III subfamily</fullName>
    </submittedName>
</protein>
<dbReference type="eggNOG" id="COG1845">
    <property type="taxonomic scope" value="Bacteria"/>
</dbReference>
<dbReference type="Gene3D" id="1.20.120.80">
    <property type="entry name" value="Cytochrome c oxidase, subunit III, four-helix bundle"/>
    <property type="match status" value="1"/>
</dbReference>
<evidence type="ECO:0000256" key="6">
    <source>
        <dbReference type="ARBA" id="ARBA00023136"/>
    </source>
</evidence>
<comment type="subcellular location">
    <subcellularLocation>
        <location evidence="1 7">Cell membrane</location>
        <topology evidence="1 7">Multi-pass membrane protein</topology>
    </subcellularLocation>
</comment>
<feature type="transmembrane region" description="Helical" evidence="8">
    <location>
        <begin position="110"/>
        <end position="126"/>
    </location>
</feature>
<dbReference type="InterPro" id="IPR000298">
    <property type="entry name" value="Cyt_c_oxidase-like_su3"/>
</dbReference>
<organism evidence="10 11">
    <name type="scientific">Coleofasciculus chthonoplastes PCC 7420</name>
    <dbReference type="NCBI Taxonomy" id="118168"/>
    <lineage>
        <taxon>Bacteria</taxon>
        <taxon>Bacillati</taxon>
        <taxon>Cyanobacteriota</taxon>
        <taxon>Cyanophyceae</taxon>
        <taxon>Coleofasciculales</taxon>
        <taxon>Coleofasciculaceae</taxon>
        <taxon>Coleofasciculus</taxon>
    </lineage>
</organism>
<gene>
    <name evidence="10" type="ORF">MC7420_708</name>
</gene>
<dbReference type="RefSeq" id="WP_006101654.1">
    <property type="nucleotide sequence ID" value="NZ_DS989851.1"/>
</dbReference>
<evidence type="ECO:0000256" key="1">
    <source>
        <dbReference type="ARBA" id="ARBA00004651"/>
    </source>
</evidence>
<dbReference type="SUPFAM" id="SSF81452">
    <property type="entry name" value="Cytochrome c oxidase subunit III-like"/>
    <property type="match status" value="1"/>
</dbReference>
<dbReference type="InterPro" id="IPR013833">
    <property type="entry name" value="Cyt_c_oxidase_su3_a-hlx"/>
</dbReference>
<dbReference type="PANTHER" id="PTHR11403:SF2">
    <property type="entry name" value="CYTOCHROME BO(3) UBIQUINOL OXIDASE SUBUNIT 3"/>
    <property type="match status" value="1"/>
</dbReference>
<evidence type="ECO:0000256" key="4">
    <source>
        <dbReference type="ARBA" id="ARBA00022692"/>
    </source>
</evidence>
<evidence type="ECO:0000259" key="9">
    <source>
        <dbReference type="PROSITE" id="PS50253"/>
    </source>
</evidence>
<proteinExistence type="inferred from homology"/>
<dbReference type="GO" id="GO:0005886">
    <property type="term" value="C:plasma membrane"/>
    <property type="evidence" value="ECO:0007669"/>
    <property type="project" value="UniProtKB-SubCell"/>
</dbReference>
<dbReference type="Pfam" id="PF00510">
    <property type="entry name" value="COX3"/>
    <property type="match status" value="1"/>
</dbReference>
<dbReference type="Proteomes" id="UP000003835">
    <property type="component" value="Unassembled WGS sequence"/>
</dbReference>
<evidence type="ECO:0000256" key="7">
    <source>
        <dbReference type="RuleBase" id="RU003376"/>
    </source>
</evidence>
<dbReference type="GO" id="GO:0019646">
    <property type="term" value="P:aerobic electron transport chain"/>
    <property type="evidence" value="ECO:0007669"/>
    <property type="project" value="InterPro"/>
</dbReference>
<dbReference type="PROSITE" id="PS50253">
    <property type="entry name" value="COX3"/>
    <property type="match status" value="1"/>
</dbReference>
<dbReference type="InterPro" id="IPR024791">
    <property type="entry name" value="Cyt_c/ubiquinol_Oxase_su3"/>
</dbReference>
<evidence type="ECO:0000256" key="2">
    <source>
        <dbReference type="ARBA" id="ARBA00010581"/>
    </source>
</evidence>
<dbReference type="PANTHER" id="PTHR11403">
    <property type="entry name" value="CYTOCHROME C OXIDASE SUBUNIT III"/>
    <property type="match status" value="1"/>
</dbReference>
<evidence type="ECO:0000313" key="11">
    <source>
        <dbReference type="Proteomes" id="UP000003835"/>
    </source>
</evidence>
<dbReference type="STRING" id="118168.MC7420_708"/>
<dbReference type="InterPro" id="IPR035973">
    <property type="entry name" value="Cyt_c_oxidase_su3-like_sf"/>
</dbReference>
<feature type="domain" description="Heme-copper oxidase subunit III family profile" evidence="9">
    <location>
        <begin position="37"/>
        <end position="210"/>
    </location>
</feature>
<keyword evidence="6 8" id="KW-0472">Membrane</keyword>
<evidence type="ECO:0000256" key="8">
    <source>
        <dbReference type="SAM" id="Phobius"/>
    </source>
</evidence>